<evidence type="ECO:0000256" key="1">
    <source>
        <dbReference type="SAM" id="Phobius"/>
    </source>
</evidence>
<sequence>MDEGPLEAELETALLELLKSQGALVEERFEPCNEFSFDFGSNVDLEDESQSEMVASEVATQEFLLINNEQADEAIGDHSHIESKSNSITNSESEGHDNVAEVVAFVKFEQDWQVISNITKQKSSALDGGERFLGIDDGKHVSFIAMQTSIHETYAKYGCIYDAHKVFDERCDRDSEIRTTRVIENELEDNKDMLLGELPIDKRTHYDFSDDYLLEPYEVLESINVSCEELISWVGEIYYYVIVIDPGGVICHEYSTFVSSCSYLVEILLFAQGNGSRNAHVARNVNFYRTMICLFDHGDSWTDFSFIIVLILELVSSGMINSIKEEGKKNTRELLMKTTKAFIQLVVEKESKFEINGAIWCLEIWHNTVRIHVAVNMERGQASTMLYLYAIYLYSTISWWDFLTAPSVRMVSELRKERSKTSKFPIVITVLTSIAMGFLLYMEHLFELDLNNHSLQFNTSLMIIILYDVYKGDGLWVLLSENKFFWKVYLLNQIDHTHAINSVHVYLGEWDPVKWFLMLMTAKKCEEKLRKYTLSLLQCGSNSIVMILSARVMLPQDVDIAELFLWLVTARTTLCTSFWLVLILVVLFYISGTRKVNSLVGVTGFPFDPGLFHCIYTPHYKVTPVDFLLVDEFTSQVQAFRSPKFYTSYHRWEALFEKEGVALSNIGRMINSVAQISDIAPWTICDFAYDHQTKATNEKKGMATTEISLATTAKAIRRLSKLLEHPSSMSPLMYFREPKS</sequence>
<protein>
    <submittedName>
        <fullName evidence="2">Protein DETOXIFICATION 21</fullName>
    </submittedName>
</protein>
<dbReference type="EMBL" id="JAAIUW010000003">
    <property type="protein sequence ID" value="KAF7838917.1"/>
    <property type="molecule type" value="Genomic_DNA"/>
</dbReference>
<keyword evidence="1" id="KW-0812">Transmembrane</keyword>
<name>A0A834X6W9_9FABA</name>
<evidence type="ECO:0000313" key="2">
    <source>
        <dbReference type="EMBL" id="KAF7838917.1"/>
    </source>
</evidence>
<feature type="transmembrane region" description="Helical" evidence="1">
    <location>
        <begin position="386"/>
        <end position="403"/>
    </location>
</feature>
<feature type="transmembrane region" description="Helical" evidence="1">
    <location>
        <begin position="424"/>
        <end position="442"/>
    </location>
</feature>
<keyword evidence="1" id="KW-0472">Membrane</keyword>
<feature type="transmembrane region" description="Helical" evidence="1">
    <location>
        <begin position="564"/>
        <end position="590"/>
    </location>
</feature>
<evidence type="ECO:0000313" key="3">
    <source>
        <dbReference type="Proteomes" id="UP000634136"/>
    </source>
</evidence>
<feature type="transmembrane region" description="Helical" evidence="1">
    <location>
        <begin position="532"/>
        <end position="552"/>
    </location>
</feature>
<dbReference type="AlphaFoldDB" id="A0A834X6W9"/>
<proteinExistence type="predicted"/>
<accession>A0A834X6W9</accession>
<gene>
    <name evidence="2" type="ORF">G2W53_007399</name>
</gene>
<dbReference type="Proteomes" id="UP000634136">
    <property type="component" value="Unassembled WGS sequence"/>
</dbReference>
<organism evidence="2 3">
    <name type="scientific">Senna tora</name>
    <dbReference type="NCBI Taxonomy" id="362788"/>
    <lineage>
        <taxon>Eukaryota</taxon>
        <taxon>Viridiplantae</taxon>
        <taxon>Streptophyta</taxon>
        <taxon>Embryophyta</taxon>
        <taxon>Tracheophyta</taxon>
        <taxon>Spermatophyta</taxon>
        <taxon>Magnoliopsida</taxon>
        <taxon>eudicotyledons</taxon>
        <taxon>Gunneridae</taxon>
        <taxon>Pentapetalae</taxon>
        <taxon>rosids</taxon>
        <taxon>fabids</taxon>
        <taxon>Fabales</taxon>
        <taxon>Fabaceae</taxon>
        <taxon>Caesalpinioideae</taxon>
        <taxon>Cassia clade</taxon>
        <taxon>Senna</taxon>
    </lineage>
</organism>
<keyword evidence="3" id="KW-1185">Reference proteome</keyword>
<reference evidence="2" key="1">
    <citation type="submission" date="2020-09" db="EMBL/GenBank/DDBJ databases">
        <title>Genome-Enabled Discovery of Anthraquinone Biosynthesis in Senna tora.</title>
        <authorList>
            <person name="Kang S.-H."/>
            <person name="Pandey R.P."/>
            <person name="Lee C.-M."/>
            <person name="Sim J.-S."/>
            <person name="Jeong J.-T."/>
            <person name="Choi B.-S."/>
            <person name="Jung M."/>
            <person name="Ginzburg D."/>
            <person name="Zhao K."/>
            <person name="Won S.Y."/>
            <person name="Oh T.-J."/>
            <person name="Yu Y."/>
            <person name="Kim N.-H."/>
            <person name="Lee O.R."/>
            <person name="Lee T.-H."/>
            <person name="Bashyal P."/>
            <person name="Kim T.-S."/>
            <person name="Lee W.-H."/>
            <person name="Kawkins C."/>
            <person name="Kim C.-K."/>
            <person name="Kim J.S."/>
            <person name="Ahn B.O."/>
            <person name="Rhee S.Y."/>
            <person name="Sohng J.K."/>
        </authorList>
    </citation>
    <scope>NUCLEOTIDE SEQUENCE</scope>
    <source>
        <tissue evidence="2">Leaf</tissue>
    </source>
</reference>
<keyword evidence="1" id="KW-1133">Transmembrane helix</keyword>
<comment type="caution">
    <text evidence="2">The sequence shown here is derived from an EMBL/GenBank/DDBJ whole genome shotgun (WGS) entry which is preliminary data.</text>
</comment>